<dbReference type="InterPro" id="IPR049278">
    <property type="entry name" value="MS_channel_C"/>
</dbReference>
<dbReference type="Gene3D" id="3.30.70.100">
    <property type="match status" value="1"/>
</dbReference>
<evidence type="ECO:0000256" key="7">
    <source>
        <dbReference type="SAM" id="Phobius"/>
    </source>
</evidence>
<feature type="domain" description="Mechanosensitive ion channel transmembrane helices 2/3" evidence="10">
    <location>
        <begin position="209"/>
        <end position="249"/>
    </location>
</feature>
<feature type="transmembrane region" description="Helical" evidence="7">
    <location>
        <begin position="164"/>
        <end position="184"/>
    </location>
</feature>
<comment type="caution">
    <text evidence="11">The sequence shown here is derived from an EMBL/GenBank/DDBJ whole genome shotgun (WGS) entry which is preliminary data.</text>
</comment>
<keyword evidence="6 7" id="KW-0472">Membrane</keyword>
<name>A0A1J5R3T3_9ZZZZ</name>
<dbReference type="GO" id="GO:0005886">
    <property type="term" value="C:plasma membrane"/>
    <property type="evidence" value="ECO:0007669"/>
    <property type="project" value="UniProtKB-SubCell"/>
</dbReference>
<evidence type="ECO:0000259" key="9">
    <source>
        <dbReference type="Pfam" id="PF21082"/>
    </source>
</evidence>
<evidence type="ECO:0000256" key="5">
    <source>
        <dbReference type="ARBA" id="ARBA00022989"/>
    </source>
</evidence>
<reference evidence="11" key="1">
    <citation type="submission" date="2016-10" db="EMBL/GenBank/DDBJ databases">
        <title>Sequence of Gallionella enrichment culture.</title>
        <authorList>
            <person name="Poehlein A."/>
            <person name="Muehling M."/>
            <person name="Daniel R."/>
        </authorList>
    </citation>
    <scope>NUCLEOTIDE SEQUENCE</scope>
</reference>
<feature type="transmembrane region" description="Helical" evidence="7">
    <location>
        <begin position="64"/>
        <end position="84"/>
    </location>
</feature>
<dbReference type="InterPro" id="IPR011066">
    <property type="entry name" value="MscS_channel_C_sf"/>
</dbReference>
<evidence type="ECO:0000259" key="8">
    <source>
        <dbReference type="Pfam" id="PF00924"/>
    </source>
</evidence>
<dbReference type="InterPro" id="IPR023408">
    <property type="entry name" value="MscS_beta-dom_sf"/>
</dbReference>
<dbReference type="SUPFAM" id="SSF82689">
    <property type="entry name" value="Mechanosensitive channel protein MscS (YggB), C-terminal domain"/>
    <property type="match status" value="1"/>
</dbReference>
<feature type="domain" description="Mechanosensitive ion channel MscS" evidence="8">
    <location>
        <begin position="251"/>
        <end position="316"/>
    </location>
</feature>
<keyword evidence="3" id="KW-1003">Cell membrane</keyword>
<dbReference type="GO" id="GO:0055085">
    <property type="term" value="P:transmembrane transport"/>
    <property type="evidence" value="ECO:0007669"/>
    <property type="project" value="InterPro"/>
</dbReference>
<feature type="transmembrane region" description="Helical" evidence="7">
    <location>
        <begin position="126"/>
        <end position="144"/>
    </location>
</feature>
<evidence type="ECO:0000256" key="3">
    <source>
        <dbReference type="ARBA" id="ARBA00022475"/>
    </source>
</evidence>
<dbReference type="InterPro" id="IPR049142">
    <property type="entry name" value="MS_channel_1st"/>
</dbReference>
<feature type="transmembrane region" description="Helical" evidence="7">
    <location>
        <begin position="212"/>
        <end position="235"/>
    </location>
</feature>
<evidence type="ECO:0000256" key="4">
    <source>
        <dbReference type="ARBA" id="ARBA00022692"/>
    </source>
</evidence>
<protein>
    <submittedName>
        <fullName evidence="11">Miniconductance mechanosensitive channel MscM</fullName>
    </submittedName>
</protein>
<organism evidence="11">
    <name type="scientific">mine drainage metagenome</name>
    <dbReference type="NCBI Taxonomy" id="410659"/>
    <lineage>
        <taxon>unclassified sequences</taxon>
        <taxon>metagenomes</taxon>
        <taxon>ecological metagenomes</taxon>
    </lineage>
</organism>
<dbReference type="InterPro" id="IPR010920">
    <property type="entry name" value="LSM_dom_sf"/>
</dbReference>
<keyword evidence="5 7" id="KW-1133">Transmembrane helix</keyword>
<dbReference type="PANTHER" id="PTHR30347:SF1">
    <property type="entry name" value="MECHANOSENSITIVE CHANNEL MSCK"/>
    <property type="match status" value="1"/>
</dbReference>
<dbReference type="InterPro" id="IPR052702">
    <property type="entry name" value="MscS-like_channel"/>
</dbReference>
<dbReference type="AlphaFoldDB" id="A0A1J5R3T3"/>
<dbReference type="InterPro" id="IPR006685">
    <property type="entry name" value="MscS_channel_2nd"/>
</dbReference>
<dbReference type="EMBL" id="MLJW01000621">
    <property type="protein sequence ID" value="OIQ84387.1"/>
    <property type="molecule type" value="Genomic_DNA"/>
</dbReference>
<dbReference type="Gene3D" id="2.30.30.60">
    <property type="match status" value="1"/>
</dbReference>
<dbReference type="SUPFAM" id="SSF50182">
    <property type="entry name" value="Sm-like ribonucleoproteins"/>
    <property type="match status" value="1"/>
</dbReference>
<dbReference type="PANTHER" id="PTHR30347">
    <property type="entry name" value="POTASSIUM CHANNEL RELATED"/>
    <property type="match status" value="1"/>
</dbReference>
<keyword evidence="4 7" id="KW-0812">Transmembrane</keyword>
<gene>
    <name evidence="11" type="primary">mscM_4</name>
    <name evidence="11" type="ORF">GALL_337950</name>
</gene>
<feature type="transmembrane region" description="Helical" evidence="7">
    <location>
        <begin position="22"/>
        <end position="43"/>
    </location>
</feature>
<dbReference type="Pfam" id="PF00924">
    <property type="entry name" value="MS_channel_2nd"/>
    <property type="match status" value="1"/>
</dbReference>
<comment type="similarity">
    <text evidence="2">Belongs to the MscS (TC 1.A.23) family.</text>
</comment>
<dbReference type="SUPFAM" id="SSF82861">
    <property type="entry name" value="Mechanosensitive channel protein MscS (YggB), transmembrane region"/>
    <property type="match status" value="1"/>
</dbReference>
<evidence type="ECO:0000256" key="1">
    <source>
        <dbReference type="ARBA" id="ARBA00004651"/>
    </source>
</evidence>
<feature type="transmembrane region" description="Helical" evidence="7">
    <location>
        <begin position="255"/>
        <end position="275"/>
    </location>
</feature>
<dbReference type="Gene3D" id="1.10.287.1260">
    <property type="match status" value="1"/>
</dbReference>
<evidence type="ECO:0000256" key="2">
    <source>
        <dbReference type="ARBA" id="ARBA00008017"/>
    </source>
</evidence>
<feature type="transmembrane region" description="Helical" evidence="7">
    <location>
        <begin position="96"/>
        <end position="114"/>
    </location>
</feature>
<dbReference type="Pfam" id="PF21088">
    <property type="entry name" value="MS_channel_1st"/>
    <property type="match status" value="1"/>
</dbReference>
<evidence type="ECO:0000259" key="10">
    <source>
        <dbReference type="Pfam" id="PF21088"/>
    </source>
</evidence>
<dbReference type="InterPro" id="IPR011014">
    <property type="entry name" value="MscS_channel_TM-2"/>
</dbReference>
<dbReference type="Pfam" id="PF21082">
    <property type="entry name" value="MS_channel_3rd"/>
    <property type="match status" value="1"/>
</dbReference>
<proteinExistence type="inferred from homology"/>
<feature type="domain" description="Mechanosensitive ion channel MscS C-terminal" evidence="9">
    <location>
        <begin position="326"/>
        <end position="408"/>
    </location>
</feature>
<comment type="subcellular location">
    <subcellularLocation>
        <location evidence="1">Cell membrane</location>
        <topology evidence="1">Multi-pass membrane protein</topology>
    </subcellularLocation>
</comment>
<evidence type="ECO:0000256" key="6">
    <source>
        <dbReference type="ARBA" id="ARBA00023136"/>
    </source>
</evidence>
<evidence type="ECO:0000313" key="11">
    <source>
        <dbReference type="EMBL" id="OIQ84387.1"/>
    </source>
</evidence>
<sequence>MTTTGFPNLLIGFWHDLLRPDVFWQSGALVLCLVLAFFASRLLRGPAQTEGRAWRLGRGGLKRLAFPLIALVLVLVAEALLRGHFHTHLLALAEPLLASFAAIRAVFYVLRYTFGGAAWLAPFERSFALLVWGLVALHITGLLPDLIGMMAGVRFDVGKQSLNLWIVLQGLVTVLATLFVALWLSGMVEDRLQRIEGLDGNLRAVFTRLSKVFLILLAVLIGLPLVGIDLTTLSVFSGALGVGLGFGLQKIASNYVSGFIILLDHSISIGSLITVGSDRGLVSKITTRYTVVRSLSGVEAIVPNELLVSQVVRNESYTDPNMRFSLPVQVGYETDLDQAMRIMVDAARAQPRVLAEPGPGAFLVEFADSGINLELGFWIADPEHGTLQLRSDINLAIWRGFQTAGINIPYPQREVRLLGAPA</sequence>
<accession>A0A1J5R3T3</accession>